<feature type="compositionally biased region" description="Polar residues" evidence="8">
    <location>
        <begin position="172"/>
        <end position="182"/>
    </location>
</feature>
<gene>
    <name evidence="9" type="ORF">D9C73_000684</name>
</gene>
<dbReference type="STRING" id="240159.A0A4U5TY53"/>
<sequence>MWSKSTTSPSHTTYHHGNNDITSEVGLMGARKHSCFSHIILLHLYCCYYGTQPGTMFTVYTLHSHFTGSARYASAPPQHVVLSQRNIIRRLLLQRKPLHSGLITDHSDGSQADSLLHLQKLKEQTLADYCEAVVMQRCREGEERGDTVLPSCHGANQAAGMADGRQPDEHWSSNGQENGENGYSAYSSAYRENGYHGGAAAHPGTTDWARGTRYPYKHTFLATQTIQDESVNGEDKVEVVSQQQDEDVEEAPEEPHSYPEEVAYERPGDSLLEQADYLTEPQALGCQQAQTPEVLNGGSHQGEHSPSQKEKELSETSIQQGGQDRKEVVEGTAESDLLVESKEKEAKQPLLTEETETLSDIKEEDIEGNIIPSKSEAPMDESKERSTAVEVINKEDQDSGCDIRLHETLQKEDEPQETVKSSPEPGAELKATSVIFVESGAKTYFETSSKSHEEETSQTQSYYELSTAAETKLCGETESVTQKLEEQEETKAGTSPGNISVEQNNGSSAGQTVTEKKSEKLGPVSESLDKSEVSSSTPSVESQDQVPPAVSITPTTTESTEDVSTQEESVSSSHKHNSRFEHSGSLSEMLDLAGDLPRPSLERRELDHMRRKSVPSNVSALVGSTLAKLALGDQTPRVVGGESQLEELGYCVFSEYSGPMPSPADVPSPGDSPHQRFPSMESEVEEEVGPTEVEGVEGMQQQQDPKGITPEISQKAVSERKDVPVKTTLILEKAVTSGVKPDRLRIPMSSSKDRLTEFRLESGLPGDIKIQAIPEVDVEKDPSREASPIPPDNSFTFTLTETGSKVPPTPTTPKSPANIPSETQVNEEKAGKDVLPEVKAGDDPETQRIDNKQIQLVEEVQKSEQEESVKRHDELEMASSQSLKSTEKDEKKIQSEHGTPARLETIEKQETSKDVEVKTIKKLSDEKNPQIHLQELTLDKCSPKPRISSPVIIIPQAQVEEEADDEEDIEIAEEPREIMEEAKVPAKEEQKKVEVRLTVDDEIVDEDPRSGAEEWSHSAQNSDDGEPATDSSHLSPCSDQDQLIEGGRDEDMGEDNIAKDTQKSRDESKKEECEAVKEEKTGEQGVEEVGSVGVGAERDQKTMGEVDEGKERMGEKQEEKDLSIGQEEEDTSDVLCQQAAHDETSMDVSILDSDSGWMDSQGMRRADQNKVSALQTRSPSRKSVAKVAARHPRPALLHSSARRKATGMESHQPLSVAHQSRERTTERAYRSPEKRSSLPRPAKSLTRHIPAAEQEDNSTPSRPTCTDSARSRSVRSGASTPGSSAVTPGTPPSYSCRTPGSRTPGSHTPKSFSAFQEKKVAVIRTPPKSPSSAQRQLKVVNQPLPDLKNVKSKIGSTSNLKHQPKGGQVEILHEKLDFSHVQSKCGSKDNLKHTPKGGNVMIPSVKLDFSHVQAKCGSLDKIQYTAGGGNHHMAPLFCVSLNISVGNRHQRLSHQTYFNVSFQVQIQTKKIDLSHITAKCGSMSNIRHRPGGGQVRIENVKLDFKDKAQAKVGSLGNTSHTPGGGNVMIESHKLTFRETAKARVDHGAEIVITHSPGIETGGTSPRLSSAGSINLLESPQLSTLAQDVTAALAKQGL</sequence>
<evidence type="ECO:0000256" key="3">
    <source>
        <dbReference type="ARBA" id="ARBA00022553"/>
    </source>
</evidence>
<feature type="region of interest" description="Disordered" evidence="8">
    <location>
        <begin position="445"/>
        <end position="464"/>
    </location>
</feature>
<feature type="compositionally biased region" description="Polar residues" evidence="8">
    <location>
        <begin position="1257"/>
        <end position="1267"/>
    </location>
</feature>
<feature type="compositionally biased region" description="Low complexity" evidence="8">
    <location>
        <begin position="690"/>
        <end position="703"/>
    </location>
</feature>
<keyword evidence="2 7" id="KW-0963">Cytoplasm</keyword>
<dbReference type="EMBL" id="CM014078">
    <property type="protein sequence ID" value="TKS66627.1"/>
    <property type="molecule type" value="Genomic_DNA"/>
</dbReference>
<feature type="compositionally biased region" description="Basic and acidic residues" evidence="8">
    <location>
        <begin position="301"/>
        <end position="314"/>
    </location>
</feature>
<dbReference type="GO" id="GO:0008017">
    <property type="term" value="F:microtubule binding"/>
    <property type="evidence" value="ECO:0007669"/>
    <property type="project" value="InterPro"/>
</dbReference>
<dbReference type="PANTHER" id="PTHR11501">
    <property type="entry name" value="MICROTUBULE-ASSOCIATED PROTEIN"/>
    <property type="match status" value="1"/>
</dbReference>
<feature type="region of interest" description="Disordered" evidence="8">
    <location>
        <begin position="773"/>
        <end position="916"/>
    </location>
</feature>
<dbReference type="PROSITE" id="PS00229">
    <property type="entry name" value="TAU_MAP_1"/>
    <property type="match status" value="1"/>
</dbReference>
<feature type="compositionally biased region" description="Basic and acidic residues" evidence="8">
    <location>
        <begin position="380"/>
        <end position="413"/>
    </location>
</feature>
<feature type="compositionally biased region" description="Basic and acidic residues" evidence="8">
    <location>
        <begin position="1046"/>
        <end position="1082"/>
    </location>
</feature>
<keyword evidence="4 7" id="KW-0493">Microtubule</keyword>
<keyword evidence="5" id="KW-0677">Repeat</keyword>
<keyword evidence="3" id="KW-0597">Phosphoprotein</keyword>
<feature type="region of interest" description="Disordered" evidence="8">
    <location>
        <begin position="293"/>
        <end position="433"/>
    </location>
</feature>
<evidence type="ECO:0000313" key="9">
    <source>
        <dbReference type="EMBL" id="TKS66627.1"/>
    </source>
</evidence>
<evidence type="ECO:0000256" key="4">
    <source>
        <dbReference type="ARBA" id="ARBA00022701"/>
    </source>
</evidence>
<dbReference type="InterPro" id="IPR027324">
    <property type="entry name" value="MAP2/MAP4/Tau"/>
</dbReference>
<feature type="compositionally biased region" description="Polar residues" evidence="8">
    <location>
        <begin position="1029"/>
        <end position="1041"/>
    </location>
</feature>
<dbReference type="InterPro" id="IPR001084">
    <property type="entry name" value="MAP_tubulin-bd_rpt"/>
</dbReference>
<accession>A0A4U5TY53</accession>
<reference evidence="9 10" key="1">
    <citation type="submission" date="2019-01" db="EMBL/GenBank/DDBJ databases">
        <title>Genome Assembly of Collichthys lucidus.</title>
        <authorList>
            <person name="Cai M."/>
            <person name="Xiao S."/>
        </authorList>
    </citation>
    <scope>NUCLEOTIDE SEQUENCE [LARGE SCALE GENOMIC DNA]</scope>
    <source>
        <strain evidence="9">JT15FE1705JMU</strain>
        <tissue evidence="9">Muscle</tissue>
    </source>
</reference>
<dbReference type="Proteomes" id="UP000298787">
    <property type="component" value="Chromosome 1"/>
</dbReference>
<feature type="region of interest" description="Disordered" evidence="8">
    <location>
        <begin position="225"/>
        <end position="261"/>
    </location>
</feature>
<evidence type="ECO:0000256" key="8">
    <source>
        <dbReference type="SAM" id="MobiDB-lite"/>
    </source>
</evidence>
<evidence type="ECO:0000313" key="10">
    <source>
        <dbReference type="Proteomes" id="UP000298787"/>
    </source>
</evidence>
<proteinExistence type="predicted"/>
<dbReference type="GO" id="GO:0043005">
    <property type="term" value="C:neuron projection"/>
    <property type="evidence" value="ECO:0007669"/>
    <property type="project" value="TreeGrafter"/>
</dbReference>
<feature type="compositionally biased region" description="Basic and acidic residues" evidence="8">
    <location>
        <begin position="1006"/>
        <end position="1016"/>
    </location>
</feature>
<feature type="compositionally biased region" description="Polar residues" evidence="8">
    <location>
        <begin position="492"/>
        <end position="513"/>
    </location>
</feature>
<feature type="compositionally biased region" description="Low complexity" evidence="8">
    <location>
        <begin position="1083"/>
        <end position="1095"/>
    </location>
</feature>
<feature type="region of interest" description="Disordered" evidence="8">
    <location>
        <begin position="157"/>
        <end position="182"/>
    </location>
</feature>
<feature type="compositionally biased region" description="Basic and acidic residues" evidence="8">
    <location>
        <begin position="826"/>
        <end position="851"/>
    </location>
</feature>
<evidence type="ECO:0000256" key="7">
    <source>
        <dbReference type="RuleBase" id="RU000686"/>
    </source>
</evidence>
<feature type="compositionally biased region" description="Polar residues" evidence="8">
    <location>
        <begin position="1169"/>
        <end position="1178"/>
    </location>
</feature>
<feature type="compositionally biased region" description="Basic and acidic residues" evidence="8">
    <location>
        <begin position="859"/>
        <end position="875"/>
    </location>
</feature>
<feature type="compositionally biased region" description="Polar residues" evidence="8">
    <location>
        <begin position="814"/>
        <end position="824"/>
    </location>
</feature>
<feature type="compositionally biased region" description="Basic and acidic residues" evidence="8">
    <location>
        <begin position="885"/>
        <end position="895"/>
    </location>
</feature>
<dbReference type="Pfam" id="PF00418">
    <property type="entry name" value="Tubulin-binding"/>
    <property type="match status" value="5"/>
</dbReference>
<feature type="region of interest" description="Disordered" evidence="8">
    <location>
        <begin position="659"/>
        <end position="720"/>
    </location>
</feature>
<feature type="compositionally biased region" description="Polar residues" evidence="8">
    <location>
        <begin position="1280"/>
        <end position="1311"/>
    </location>
</feature>
<organism evidence="9 10">
    <name type="scientific">Collichthys lucidus</name>
    <name type="common">Big head croaker</name>
    <name type="synonym">Sciaena lucida</name>
    <dbReference type="NCBI Taxonomy" id="240159"/>
    <lineage>
        <taxon>Eukaryota</taxon>
        <taxon>Metazoa</taxon>
        <taxon>Chordata</taxon>
        <taxon>Craniata</taxon>
        <taxon>Vertebrata</taxon>
        <taxon>Euteleostomi</taxon>
        <taxon>Actinopterygii</taxon>
        <taxon>Neopterygii</taxon>
        <taxon>Teleostei</taxon>
        <taxon>Neoteleostei</taxon>
        <taxon>Acanthomorphata</taxon>
        <taxon>Eupercaria</taxon>
        <taxon>Sciaenidae</taxon>
        <taxon>Collichthys</taxon>
    </lineage>
</organism>
<dbReference type="PROSITE" id="PS51491">
    <property type="entry name" value="TAU_MAP_2"/>
    <property type="match status" value="5"/>
</dbReference>
<feature type="compositionally biased region" description="Basic residues" evidence="8">
    <location>
        <begin position="1179"/>
        <end position="1193"/>
    </location>
</feature>
<feature type="region of interest" description="Disordered" evidence="8">
    <location>
        <begin position="975"/>
        <end position="1311"/>
    </location>
</feature>
<feature type="region of interest" description="Disordered" evidence="8">
    <location>
        <begin position="596"/>
        <end position="615"/>
    </location>
</feature>
<evidence type="ECO:0000256" key="6">
    <source>
        <dbReference type="ARBA" id="ARBA00023212"/>
    </source>
</evidence>
<dbReference type="GO" id="GO:0000226">
    <property type="term" value="P:microtubule cytoskeleton organization"/>
    <property type="evidence" value="ECO:0007669"/>
    <property type="project" value="TreeGrafter"/>
</dbReference>
<feature type="compositionally biased region" description="Basic and acidic residues" evidence="8">
    <location>
        <begin position="975"/>
        <end position="999"/>
    </location>
</feature>
<feature type="compositionally biased region" description="Basic and acidic residues" evidence="8">
    <location>
        <begin position="1219"/>
        <end position="1236"/>
    </location>
</feature>
<evidence type="ECO:0000256" key="5">
    <source>
        <dbReference type="ARBA" id="ARBA00022737"/>
    </source>
</evidence>
<evidence type="ECO:0000256" key="1">
    <source>
        <dbReference type="ARBA" id="ARBA00004245"/>
    </source>
</evidence>
<dbReference type="GO" id="GO:0005874">
    <property type="term" value="C:microtubule"/>
    <property type="evidence" value="ECO:0007669"/>
    <property type="project" value="UniProtKB-KW"/>
</dbReference>
<keyword evidence="6 7" id="KW-0206">Cytoskeleton</keyword>
<keyword evidence="10" id="KW-1185">Reference proteome</keyword>
<feature type="region of interest" description="Disordered" evidence="8">
    <location>
        <begin position="473"/>
        <end position="591"/>
    </location>
</feature>
<evidence type="ECO:0000256" key="2">
    <source>
        <dbReference type="ARBA" id="ARBA00022490"/>
    </source>
</evidence>
<feature type="compositionally biased region" description="Low complexity" evidence="8">
    <location>
        <begin position="533"/>
        <end position="542"/>
    </location>
</feature>
<dbReference type="PANTHER" id="PTHR11501:SF15">
    <property type="entry name" value="MICROTUBULE-ASSOCIATED PROTEIN 2"/>
    <property type="match status" value="1"/>
</dbReference>
<name>A0A4U5TY53_COLLU</name>
<feature type="compositionally biased region" description="Basic and acidic residues" evidence="8">
    <location>
        <begin position="904"/>
        <end position="916"/>
    </location>
</feature>
<feature type="compositionally biased region" description="Basic and acidic residues" evidence="8">
    <location>
        <begin position="1096"/>
        <end position="1122"/>
    </location>
</feature>
<dbReference type="GO" id="GO:0031175">
    <property type="term" value="P:neuron projection development"/>
    <property type="evidence" value="ECO:0007669"/>
    <property type="project" value="TreeGrafter"/>
</dbReference>
<comment type="subcellular location">
    <subcellularLocation>
        <location evidence="1 7">Cytoplasm</location>
        <location evidence="1 7">Cytoskeleton</location>
    </subcellularLocation>
</comment>
<protein>
    <recommendedName>
        <fullName evidence="7">Microtubule-associated protein</fullName>
    </recommendedName>
</protein>
<feature type="compositionally biased region" description="Polar residues" evidence="8">
    <location>
        <begin position="793"/>
        <end position="803"/>
    </location>
</feature>
<feature type="compositionally biased region" description="Acidic residues" evidence="8">
    <location>
        <begin position="353"/>
        <end position="367"/>
    </location>
</feature>